<keyword evidence="3" id="KW-1185">Reference proteome</keyword>
<evidence type="ECO:0008006" key="4">
    <source>
        <dbReference type="Google" id="ProtNLM"/>
    </source>
</evidence>
<accession>A0A4S3KMX9</accession>
<reference evidence="2 3" key="1">
    <citation type="submission" date="2017-02" db="EMBL/GenBank/DDBJ databases">
        <title>Whole genome sequencing of Metallibacterium scheffleri DSM 24874 (T).</title>
        <authorList>
            <person name="Kumar S."/>
            <person name="Patil P."/>
            <person name="Patil P.B."/>
        </authorList>
    </citation>
    <scope>NUCLEOTIDE SEQUENCE [LARGE SCALE GENOMIC DNA]</scope>
    <source>
        <strain evidence="2 3">DSM 24874</strain>
    </source>
</reference>
<sequence length="98" mass="11238">MLHRHLRARLRARQRPESPERVLQQLRRIQAHQVTVDGTLHHATSAISAEHRELCEQLDLSLPDAQALPPPRTRQRRRQPPSTRVGADVDLSHMPIGD</sequence>
<dbReference type="RefSeq" id="WP_081130173.1">
    <property type="nucleotide sequence ID" value="NZ_LDOS01000005.1"/>
</dbReference>
<feature type="region of interest" description="Disordered" evidence="1">
    <location>
        <begin position="62"/>
        <end position="98"/>
    </location>
</feature>
<feature type="region of interest" description="Disordered" evidence="1">
    <location>
        <begin position="1"/>
        <end position="21"/>
    </location>
</feature>
<dbReference type="AlphaFoldDB" id="A0A4S3KMX9"/>
<feature type="compositionally biased region" description="Basic residues" evidence="1">
    <location>
        <begin position="1"/>
        <end position="13"/>
    </location>
</feature>
<proteinExistence type="predicted"/>
<evidence type="ECO:0000256" key="1">
    <source>
        <dbReference type="SAM" id="MobiDB-lite"/>
    </source>
</evidence>
<name>A0A4S3KMX9_9GAMM</name>
<evidence type="ECO:0000313" key="2">
    <source>
        <dbReference type="EMBL" id="THD10295.1"/>
    </source>
</evidence>
<comment type="caution">
    <text evidence="2">The sequence shown here is derived from an EMBL/GenBank/DDBJ whole genome shotgun (WGS) entry which is preliminary data.</text>
</comment>
<organism evidence="2 3">
    <name type="scientific">Metallibacterium scheffleri</name>
    <dbReference type="NCBI Taxonomy" id="993689"/>
    <lineage>
        <taxon>Bacteria</taxon>
        <taxon>Pseudomonadati</taxon>
        <taxon>Pseudomonadota</taxon>
        <taxon>Gammaproteobacteria</taxon>
        <taxon>Lysobacterales</taxon>
        <taxon>Rhodanobacteraceae</taxon>
        <taxon>Metallibacterium</taxon>
    </lineage>
</organism>
<protein>
    <recommendedName>
        <fullName evidence="4">Transposase</fullName>
    </recommendedName>
</protein>
<dbReference type="Proteomes" id="UP000307749">
    <property type="component" value="Unassembled WGS sequence"/>
</dbReference>
<dbReference type="EMBL" id="MWQO01000031">
    <property type="protein sequence ID" value="THD10295.1"/>
    <property type="molecule type" value="Genomic_DNA"/>
</dbReference>
<evidence type="ECO:0000313" key="3">
    <source>
        <dbReference type="Proteomes" id="UP000307749"/>
    </source>
</evidence>
<gene>
    <name evidence="2" type="ORF">B1806_09155</name>
</gene>